<name>A0A645IXT7_9ZZZZ</name>
<sequence length="59" mass="6949">MQEISQRAVLFDGSHTIAADLPTYELLDNMELLRRTNLVDEYYHKHQDGGHGHFHDHKF</sequence>
<gene>
    <name evidence="1" type="ORF">SDC9_203670</name>
</gene>
<proteinExistence type="predicted"/>
<organism evidence="1">
    <name type="scientific">bioreactor metagenome</name>
    <dbReference type="NCBI Taxonomy" id="1076179"/>
    <lineage>
        <taxon>unclassified sequences</taxon>
        <taxon>metagenomes</taxon>
        <taxon>ecological metagenomes</taxon>
    </lineage>
</organism>
<protein>
    <submittedName>
        <fullName evidence="1">Uncharacterized protein</fullName>
    </submittedName>
</protein>
<reference evidence="1" key="1">
    <citation type="submission" date="2019-08" db="EMBL/GenBank/DDBJ databases">
        <authorList>
            <person name="Kucharzyk K."/>
            <person name="Murdoch R.W."/>
            <person name="Higgins S."/>
            <person name="Loffler F."/>
        </authorList>
    </citation>
    <scope>NUCLEOTIDE SEQUENCE</scope>
</reference>
<comment type="caution">
    <text evidence="1">The sequence shown here is derived from an EMBL/GenBank/DDBJ whole genome shotgun (WGS) entry which is preliminary data.</text>
</comment>
<accession>A0A645IXT7</accession>
<dbReference type="AlphaFoldDB" id="A0A645IXT7"/>
<dbReference type="EMBL" id="VSSQ01125829">
    <property type="protein sequence ID" value="MPN55986.1"/>
    <property type="molecule type" value="Genomic_DNA"/>
</dbReference>
<evidence type="ECO:0000313" key="1">
    <source>
        <dbReference type="EMBL" id="MPN55986.1"/>
    </source>
</evidence>